<reference evidence="3" key="1">
    <citation type="journal article" date="2020" name="Stud. Mycol.">
        <title>101 Dothideomycetes genomes: a test case for predicting lifestyles and emergence of pathogens.</title>
        <authorList>
            <person name="Haridas S."/>
            <person name="Albert R."/>
            <person name="Binder M."/>
            <person name="Bloem J."/>
            <person name="Labutti K."/>
            <person name="Salamov A."/>
            <person name="Andreopoulos B."/>
            <person name="Baker S."/>
            <person name="Barry K."/>
            <person name="Bills G."/>
            <person name="Bluhm B."/>
            <person name="Cannon C."/>
            <person name="Castanera R."/>
            <person name="Culley D."/>
            <person name="Daum C."/>
            <person name="Ezra D."/>
            <person name="Gonzalez J."/>
            <person name="Henrissat B."/>
            <person name="Kuo A."/>
            <person name="Liang C."/>
            <person name="Lipzen A."/>
            <person name="Lutzoni F."/>
            <person name="Magnuson J."/>
            <person name="Mondo S."/>
            <person name="Nolan M."/>
            <person name="Ohm R."/>
            <person name="Pangilinan J."/>
            <person name="Park H.-J."/>
            <person name="Ramirez L."/>
            <person name="Alfaro M."/>
            <person name="Sun H."/>
            <person name="Tritt A."/>
            <person name="Yoshinaga Y."/>
            <person name="Zwiers L.-H."/>
            <person name="Turgeon B."/>
            <person name="Goodwin S."/>
            <person name="Spatafora J."/>
            <person name="Crous P."/>
            <person name="Grigoriev I."/>
        </authorList>
    </citation>
    <scope>NUCLEOTIDE SEQUENCE</scope>
    <source>
        <strain evidence="3">ATCC 36951</strain>
    </source>
</reference>
<evidence type="ECO:0000313" key="4">
    <source>
        <dbReference type="Proteomes" id="UP000799537"/>
    </source>
</evidence>
<feature type="compositionally biased region" description="Polar residues" evidence="2">
    <location>
        <begin position="184"/>
        <end position="200"/>
    </location>
</feature>
<accession>A0A6A6C9X8</accession>
<dbReference type="GeneID" id="54561044"/>
<feature type="coiled-coil region" evidence="1">
    <location>
        <begin position="15"/>
        <end position="49"/>
    </location>
</feature>
<organism evidence="3 4">
    <name type="scientific">Zasmidium cellare ATCC 36951</name>
    <dbReference type="NCBI Taxonomy" id="1080233"/>
    <lineage>
        <taxon>Eukaryota</taxon>
        <taxon>Fungi</taxon>
        <taxon>Dikarya</taxon>
        <taxon>Ascomycota</taxon>
        <taxon>Pezizomycotina</taxon>
        <taxon>Dothideomycetes</taxon>
        <taxon>Dothideomycetidae</taxon>
        <taxon>Mycosphaerellales</taxon>
        <taxon>Mycosphaerellaceae</taxon>
        <taxon>Zasmidium</taxon>
    </lineage>
</organism>
<dbReference type="EMBL" id="ML993606">
    <property type="protein sequence ID" value="KAF2163851.1"/>
    <property type="molecule type" value="Genomic_DNA"/>
</dbReference>
<name>A0A6A6C9X8_ZASCE</name>
<keyword evidence="1" id="KW-0175">Coiled coil</keyword>
<proteinExistence type="predicted"/>
<dbReference type="RefSeq" id="XP_033664740.1">
    <property type="nucleotide sequence ID" value="XM_033807772.1"/>
</dbReference>
<dbReference type="Proteomes" id="UP000799537">
    <property type="component" value="Unassembled WGS sequence"/>
</dbReference>
<evidence type="ECO:0000256" key="1">
    <source>
        <dbReference type="SAM" id="Coils"/>
    </source>
</evidence>
<dbReference type="AlphaFoldDB" id="A0A6A6C9X8"/>
<keyword evidence="4" id="KW-1185">Reference proteome</keyword>
<gene>
    <name evidence="3" type="ORF">M409DRAFT_25626</name>
</gene>
<evidence type="ECO:0000313" key="3">
    <source>
        <dbReference type="EMBL" id="KAF2163851.1"/>
    </source>
</evidence>
<sequence>MNEIPPKVPGYLEINHELMNESDRIEKDIADLEKRIKRRKTKLRGIRRRIRENEGSMCWPSRCAKALAVRHSAADAARERAYCDEVKNRAFTETAPVKAGQQCQQRLRALCDQVAAGIPCDAGARGLDGKTGPEFKIEGDATLDASISKGAGCSYTEDFNTSASGISLSPMGQLGRWANEGDTKLSSQQAAGDVHSSPSSKLRRGASGAQSDRQKATSR</sequence>
<protein>
    <submittedName>
        <fullName evidence="3">Uncharacterized protein</fullName>
    </submittedName>
</protein>
<evidence type="ECO:0000256" key="2">
    <source>
        <dbReference type="SAM" id="MobiDB-lite"/>
    </source>
</evidence>
<feature type="region of interest" description="Disordered" evidence="2">
    <location>
        <begin position="174"/>
        <end position="219"/>
    </location>
</feature>